<feature type="transmembrane region" description="Helical" evidence="1">
    <location>
        <begin position="55"/>
        <end position="75"/>
    </location>
</feature>
<organism evidence="2 3">
    <name type="scientific">Halalkalibacter hemicellulosilyticusJCM 9152</name>
    <dbReference type="NCBI Taxonomy" id="1236971"/>
    <lineage>
        <taxon>Bacteria</taxon>
        <taxon>Bacillati</taxon>
        <taxon>Bacillota</taxon>
        <taxon>Bacilli</taxon>
        <taxon>Bacillales</taxon>
        <taxon>Bacillaceae</taxon>
        <taxon>Halalkalibacter</taxon>
    </lineage>
</organism>
<keyword evidence="1" id="KW-0472">Membrane</keyword>
<protein>
    <submittedName>
        <fullName evidence="2">Bacitracin export permease protein BceB</fullName>
    </submittedName>
</protein>
<dbReference type="STRING" id="1236971.JCM9152_1048"/>
<evidence type="ECO:0000313" key="2">
    <source>
        <dbReference type="EMBL" id="GAE29673.1"/>
    </source>
</evidence>
<evidence type="ECO:0000313" key="3">
    <source>
        <dbReference type="Proteomes" id="UP000018895"/>
    </source>
</evidence>
<proteinExistence type="predicted"/>
<sequence>MSINHLITQNIKKNLGHYFLYIFALIFSVALYFSFVTLQYDPAMDPAKGSIRGGAAIQAAAVLLVAIVLVFLVYANTIFLKRRSSEIAFTA</sequence>
<dbReference type="EMBL" id="BAUU01000006">
    <property type="protein sequence ID" value="GAE29673.1"/>
    <property type="molecule type" value="Genomic_DNA"/>
</dbReference>
<evidence type="ECO:0000256" key="1">
    <source>
        <dbReference type="SAM" id="Phobius"/>
    </source>
</evidence>
<keyword evidence="3" id="KW-1185">Reference proteome</keyword>
<feature type="transmembrane region" description="Helical" evidence="1">
    <location>
        <begin position="18"/>
        <end position="35"/>
    </location>
</feature>
<dbReference type="Proteomes" id="UP000018895">
    <property type="component" value="Unassembled WGS sequence"/>
</dbReference>
<dbReference type="PANTHER" id="PTHR46795">
    <property type="entry name" value="ABC TRANSPORTER PERMEASE-RELATED-RELATED"/>
    <property type="match status" value="1"/>
</dbReference>
<accession>W4QDA9</accession>
<dbReference type="PANTHER" id="PTHR46795:SF3">
    <property type="entry name" value="ABC TRANSPORTER PERMEASE"/>
    <property type="match status" value="1"/>
</dbReference>
<dbReference type="AlphaFoldDB" id="W4QDA9"/>
<gene>
    <name evidence="2" type="ORF">JCM9152_1048</name>
</gene>
<comment type="caution">
    <text evidence="2">The sequence shown here is derived from an EMBL/GenBank/DDBJ whole genome shotgun (WGS) entry which is preliminary data.</text>
</comment>
<keyword evidence="1" id="KW-1133">Transmembrane helix</keyword>
<keyword evidence="1" id="KW-0812">Transmembrane</keyword>
<name>W4QDA9_9BACI</name>
<dbReference type="InterPro" id="IPR052536">
    <property type="entry name" value="ABC-4_Integral_Memb_Prot"/>
</dbReference>
<reference evidence="2" key="1">
    <citation type="journal article" date="2014" name="Genome Announc.">
        <title>Draft Genome Sequences of Three Alkaliphilic Bacillus Strains, Bacillus wakoensis JCM 9140T, Bacillus akibai JCM 9157T, and Bacillus hemicellulosilyticus JCM 9152T.</title>
        <authorList>
            <person name="Yuki M."/>
            <person name="Oshima K."/>
            <person name="Suda W."/>
            <person name="Oshida Y."/>
            <person name="Kitamura K."/>
            <person name="Iida T."/>
            <person name="Hattori M."/>
            <person name="Ohkuma M."/>
        </authorList>
    </citation>
    <scope>NUCLEOTIDE SEQUENCE [LARGE SCALE GENOMIC DNA]</scope>
    <source>
        <strain evidence="2">JCM 9152</strain>
    </source>
</reference>